<dbReference type="eggNOG" id="arCOG01978">
    <property type="taxonomic scope" value="Archaea"/>
</dbReference>
<name>A7IAE2_METB6</name>
<dbReference type="InterPro" id="IPR006390">
    <property type="entry name" value="DHP_synth_dom"/>
</dbReference>
<dbReference type="HOGENOM" id="CLU_008023_0_2_2"/>
<evidence type="ECO:0000256" key="7">
    <source>
        <dbReference type="ARBA" id="ARBA00022842"/>
    </source>
</evidence>
<sequence length="270" mass="29255">MKSCRVNKLDIGGDAPPRIMGVINCSGESFYQASYIPIDKVHETAVAMVEQGADMIDIGARSTAPNTQPISGREEAERVDAALKELDGSGITLSVDTMHPGVLDICLKHEIHAANDISGFVSPAYAKKVADAGLPTFVMAANQNPGDPIGVDATLASLEGVIKRCEASGVKEYVLDPGIGIWTPHRSVADDWELCRQFETFQRFDHPLLAAVSRKTFIGMLLNREPEDRLPGTLAVTMTLLEKGASIVRTHDVAATRDIIRVYEQMVKRA</sequence>
<evidence type="ECO:0000256" key="1">
    <source>
        <dbReference type="ARBA" id="ARBA00000012"/>
    </source>
</evidence>
<keyword evidence="6" id="KW-0479">Metal-binding</keyword>
<dbReference type="GO" id="GO:0046872">
    <property type="term" value="F:metal ion binding"/>
    <property type="evidence" value="ECO:0007669"/>
    <property type="project" value="UniProtKB-KW"/>
</dbReference>
<dbReference type="EMBL" id="CP000780">
    <property type="protein sequence ID" value="ABS56703.1"/>
    <property type="molecule type" value="Genomic_DNA"/>
</dbReference>
<dbReference type="PROSITE" id="PS00793">
    <property type="entry name" value="DHPS_2"/>
    <property type="match status" value="1"/>
</dbReference>
<dbReference type="GO" id="GO:0004156">
    <property type="term" value="F:dihydropteroate synthase activity"/>
    <property type="evidence" value="ECO:0007669"/>
    <property type="project" value="UniProtKB-EC"/>
</dbReference>
<dbReference type="GeneID" id="5410975"/>
<dbReference type="SUPFAM" id="SSF51717">
    <property type="entry name" value="Dihydropteroate synthetase-like"/>
    <property type="match status" value="1"/>
</dbReference>
<dbReference type="InterPro" id="IPR045031">
    <property type="entry name" value="DHP_synth-like"/>
</dbReference>
<dbReference type="GO" id="GO:0046656">
    <property type="term" value="P:folic acid biosynthetic process"/>
    <property type="evidence" value="ECO:0007669"/>
    <property type="project" value="UniProtKB-KW"/>
</dbReference>
<evidence type="ECO:0000256" key="3">
    <source>
        <dbReference type="ARBA" id="ARBA00004763"/>
    </source>
</evidence>
<dbReference type="PROSITE" id="PS50972">
    <property type="entry name" value="PTERIN_BINDING"/>
    <property type="match status" value="1"/>
</dbReference>
<dbReference type="NCBIfam" id="TIGR01496">
    <property type="entry name" value="DHPS"/>
    <property type="match status" value="1"/>
</dbReference>
<keyword evidence="7" id="KW-0460">Magnesium</keyword>
<evidence type="ECO:0000256" key="2">
    <source>
        <dbReference type="ARBA" id="ARBA00001946"/>
    </source>
</evidence>
<comment type="catalytic activity">
    <reaction evidence="1">
        <text>(7,8-dihydropterin-6-yl)methyl diphosphate + 4-aminobenzoate = 7,8-dihydropteroate + diphosphate</text>
        <dbReference type="Rhea" id="RHEA:19949"/>
        <dbReference type="ChEBI" id="CHEBI:17836"/>
        <dbReference type="ChEBI" id="CHEBI:17839"/>
        <dbReference type="ChEBI" id="CHEBI:33019"/>
        <dbReference type="ChEBI" id="CHEBI:72950"/>
        <dbReference type="EC" id="2.5.1.15"/>
    </reaction>
</comment>
<dbReference type="Gene3D" id="3.20.20.20">
    <property type="entry name" value="Dihydropteroate synthase-like"/>
    <property type="match status" value="1"/>
</dbReference>
<feature type="domain" description="Pterin-binding" evidence="9">
    <location>
        <begin position="17"/>
        <end position="261"/>
    </location>
</feature>
<dbReference type="Proteomes" id="UP000002408">
    <property type="component" value="Chromosome"/>
</dbReference>
<dbReference type="AlphaFoldDB" id="A7IAE2"/>
<dbReference type="GO" id="GO:0046654">
    <property type="term" value="P:tetrahydrofolate biosynthetic process"/>
    <property type="evidence" value="ECO:0007669"/>
    <property type="project" value="TreeGrafter"/>
</dbReference>
<comment type="pathway">
    <text evidence="3">Cofactor biosynthesis; tetrahydrofolate biosynthesis; 7,8-dihydrofolate from 2-amino-4-hydroxy-6-hydroxymethyl-7,8-dihydropteridine diphosphate and 4-aminobenzoate: step 1/2.</text>
</comment>
<evidence type="ECO:0000256" key="4">
    <source>
        <dbReference type="ARBA" id="ARBA00012458"/>
    </source>
</evidence>
<evidence type="ECO:0000256" key="6">
    <source>
        <dbReference type="ARBA" id="ARBA00022723"/>
    </source>
</evidence>
<dbReference type="Pfam" id="PF00809">
    <property type="entry name" value="Pterin_bind"/>
    <property type="match status" value="1"/>
</dbReference>
<organism evidence="10 11">
    <name type="scientific">Methanoregula boonei (strain DSM 21154 / JCM 14090 / 6A8)</name>
    <dbReference type="NCBI Taxonomy" id="456442"/>
    <lineage>
        <taxon>Archaea</taxon>
        <taxon>Methanobacteriati</taxon>
        <taxon>Methanobacteriota</taxon>
        <taxon>Stenosarchaea group</taxon>
        <taxon>Methanomicrobia</taxon>
        <taxon>Methanomicrobiales</taxon>
        <taxon>Methanoregulaceae</taxon>
        <taxon>Methanoregula</taxon>
    </lineage>
</organism>
<dbReference type="EC" id="2.5.1.15" evidence="4"/>
<comment type="cofactor">
    <cofactor evidence="2">
        <name>Mg(2+)</name>
        <dbReference type="ChEBI" id="CHEBI:18420"/>
    </cofactor>
</comment>
<dbReference type="PANTHER" id="PTHR20941:SF1">
    <property type="entry name" value="FOLIC ACID SYNTHESIS PROTEIN FOL1"/>
    <property type="match status" value="1"/>
</dbReference>
<dbReference type="RefSeq" id="WP_012107763.1">
    <property type="nucleotide sequence ID" value="NC_009712.1"/>
</dbReference>
<protein>
    <recommendedName>
        <fullName evidence="4">dihydropteroate synthase</fullName>
        <ecNumber evidence="4">2.5.1.15</ecNumber>
    </recommendedName>
</protein>
<accession>A7IAE2</accession>
<keyword evidence="5 10" id="KW-0808">Transferase</keyword>
<keyword evidence="11" id="KW-1185">Reference proteome</keyword>
<dbReference type="STRING" id="456442.Mboo_2189"/>
<gene>
    <name evidence="10" type="ordered locus">Mboo_2189</name>
</gene>
<evidence type="ECO:0000313" key="11">
    <source>
        <dbReference type="Proteomes" id="UP000002408"/>
    </source>
</evidence>
<dbReference type="PANTHER" id="PTHR20941">
    <property type="entry name" value="FOLATE SYNTHESIS PROTEINS"/>
    <property type="match status" value="1"/>
</dbReference>
<dbReference type="KEGG" id="mbn:Mboo_2189"/>
<evidence type="ECO:0000259" key="9">
    <source>
        <dbReference type="PROSITE" id="PS50972"/>
    </source>
</evidence>
<evidence type="ECO:0000256" key="8">
    <source>
        <dbReference type="ARBA" id="ARBA00022909"/>
    </source>
</evidence>
<dbReference type="InterPro" id="IPR011005">
    <property type="entry name" value="Dihydropteroate_synth-like_sf"/>
</dbReference>
<proteinExistence type="predicted"/>
<evidence type="ECO:0000313" key="10">
    <source>
        <dbReference type="EMBL" id="ABS56703.1"/>
    </source>
</evidence>
<dbReference type="OrthoDB" id="371861at2157"/>
<keyword evidence="8" id="KW-0289">Folate biosynthesis</keyword>
<evidence type="ECO:0000256" key="5">
    <source>
        <dbReference type="ARBA" id="ARBA00022679"/>
    </source>
</evidence>
<reference evidence="11" key="1">
    <citation type="journal article" date="2015" name="Microbiology">
        <title>Genome of Methanoregula boonei 6A8 reveals adaptations to oligotrophic peatland environments.</title>
        <authorList>
            <person name="Braeuer S."/>
            <person name="Cadillo-Quiroz H."/>
            <person name="Kyrpides N."/>
            <person name="Woyke T."/>
            <person name="Goodwin L."/>
            <person name="Detter C."/>
            <person name="Podell S."/>
            <person name="Yavitt J.B."/>
            <person name="Zinder S.H."/>
        </authorList>
    </citation>
    <scope>NUCLEOTIDE SEQUENCE [LARGE SCALE GENOMIC DNA]</scope>
    <source>
        <strain evidence="11">DSM 21154 / JCM 14090 / 6A8</strain>
    </source>
</reference>
<dbReference type="InterPro" id="IPR000489">
    <property type="entry name" value="Pterin-binding_dom"/>
</dbReference>